<proteinExistence type="predicted"/>
<accession>A0ABS1VDI9</accession>
<comment type="caution">
    <text evidence="2">The sequence shown here is derived from an EMBL/GenBank/DDBJ whole genome shotgun (WGS) entry which is preliminary data.</text>
</comment>
<dbReference type="InterPro" id="IPR024983">
    <property type="entry name" value="CHAT_dom"/>
</dbReference>
<dbReference type="EMBL" id="JAENHO010000001">
    <property type="protein sequence ID" value="MBL7252703.1"/>
    <property type="molecule type" value="Genomic_DNA"/>
</dbReference>
<sequence length="696" mass="74456">MDEIRRLQAELYRAFVERDLATLAAMPARVAELRSRLPAELAGSDEFAHLEGTADLGAAVATGRAERVDTELARLIDGGVFPGLSSNTLRRLHLHAVGGRMTPAQRAALFTWLAVATHDHSETAEHLLPYAVEHARAAVRVAPDGDVHLPQYLVLLATLLLDSADRTRTAPGWRKWLVRPSIRPLAGADADQAEAVTVLERAVAEAAEPGHAYWAMAGIELARLYRRLGRDSDSRTAGLTALRGHAWRVLLQSHTPAAAAAVGRAVTDAMLVARWHCEDGDAEGAALALDACRGLILHSANEFRDVPTRLTAAGATDLAQAWREHPGRLDDVPTALRRATLDHLTGPRRLLDPPPLPEVRTALRTLGADALIYLIPGTAVLLPASGPARIVPLPELGTPPSPGTDWPEAATRDLGAPGGSPVLDAVCDWAWPAFAAPILTRFADLDRPPRLILVPMGDLARVPWHAAHHESDGYALERAVFSYAPSARLLCSVAARLRPQPDPAPVLLVADPPTSAPPLPAARAEAQALLALYPEAHRLGRLPSPDGLGRPQEILDWLATHPGGRLHLGCHGTVVLDAPEESSYLLLAADERLTAEHLLTAPAINPAMVVLAACNTAVSGRGYDEAFSLSTTFLTAGAATVIAAQWNLPDEATATLMLRFHEALRTEPPADALRTAQLQLLDHPLTHWAGVIHLGR</sequence>
<keyword evidence="3" id="KW-1185">Reference proteome</keyword>
<feature type="domain" description="CHAT" evidence="1">
    <location>
        <begin position="426"/>
        <end position="695"/>
    </location>
</feature>
<evidence type="ECO:0000259" key="1">
    <source>
        <dbReference type="Pfam" id="PF12770"/>
    </source>
</evidence>
<reference evidence="2 3" key="1">
    <citation type="submission" date="2021-01" db="EMBL/GenBank/DDBJ databases">
        <title>Actinoplanes sp. nov. LDG1-01 isolated from lichen.</title>
        <authorList>
            <person name="Saeng-In P."/>
            <person name="Phongsopitanun W."/>
            <person name="Kanchanasin P."/>
            <person name="Yuki M."/>
            <person name="Kudo T."/>
            <person name="Ohkuma M."/>
            <person name="Tanasupawat S."/>
        </authorList>
    </citation>
    <scope>NUCLEOTIDE SEQUENCE [LARGE SCALE GENOMIC DNA]</scope>
    <source>
        <strain evidence="2 3">LDG1-01</strain>
    </source>
</reference>
<protein>
    <submittedName>
        <fullName evidence="2">CHAT domain-containing protein</fullName>
    </submittedName>
</protein>
<dbReference type="Proteomes" id="UP000598996">
    <property type="component" value="Unassembled WGS sequence"/>
</dbReference>
<evidence type="ECO:0000313" key="2">
    <source>
        <dbReference type="EMBL" id="MBL7252703.1"/>
    </source>
</evidence>
<evidence type="ECO:0000313" key="3">
    <source>
        <dbReference type="Proteomes" id="UP000598996"/>
    </source>
</evidence>
<dbReference type="Pfam" id="PF12770">
    <property type="entry name" value="CHAT"/>
    <property type="match status" value="1"/>
</dbReference>
<dbReference type="RefSeq" id="WP_202989064.1">
    <property type="nucleotide sequence ID" value="NZ_JAENHO010000001.1"/>
</dbReference>
<name>A0ABS1VDI9_9ACTN</name>
<organism evidence="2 3">
    <name type="scientific">Paractinoplanes lichenicola</name>
    <dbReference type="NCBI Taxonomy" id="2802976"/>
    <lineage>
        <taxon>Bacteria</taxon>
        <taxon>Bacillati</taxon>
        <taxon>Actinomycetota</taxon>
        <taxon>Actinomycetes</taxon>
        <taxon>Micromonosporales</taxon>
        <taxon>Micromonosporaceae</taxon>
        <taxon>Paractinoplanes</taxon>
    </lineage>
</organism>
<gene>
    <name evidence="2" type="ORF">JKJ07_00090</name>
</gene>